<reference evidence="7 8" key="1">
    <citation type="submission" date="2018-01" db="EMBL/GenBank/DDBJ databases">
        <title>Saezia sanguinis gen. nov., sp. nov., in the order Burkholderiales isolated from human blood.</title>
        <authorList>
            <person name="Medina-Pascual M.J."/>
            <person name="Valdezate S."/>
            <person name="Monzon S."/>
            <person name="Cuesta I."/>
            <person name="Carrasco G."/>
            <person name="Villalon P."/>
            <person name="Saez-Nieto J.A."/>
        </authorList>
    </citation>
    <scope>NUCLEOTIDE SEQUENCE [LARGE SCALE GENOMIC DNA]</scope>
    <source>
        <strain evidence="7 8">CNM695-12</strain>
    </source>
</reference>
<dbReference type="InterPro" id="IPR001347">
    <property type="entry name" value="SIS_dom"/>
</dbReference>
<evidence type="ECO:0000313" key="8">
    <source>
        <dbReference type="Proteomes" id="UP000286947"/>
    </source>
</evidence>
<keyword evidence="1" id="KW-0805">Transcription regulation</keyword>
<dbReference type="AlphaFoldDB" id="A0A433SDT8"/>
<dbReference type="RefSeq" id="WP_126979906.1">
    <property type="nucleotide sequence ID" value="NZ_CAWUGC010000001.1"/>
</dbReference>
<dbReference type="PANTHER" id="PTHR30514">
    <property type="entry name" value="GLUCOKINASE"/>
    <property type="match status" value="1"/>
</dbReference>
<dbReference type="CDD" id="cd05013">
    <property type="entry name" value="SIS_RpiR"/>
    <property type="match status" value="1"/>
</dbReference>
<feature type="domain" description="SIS" evidence="6">
    <location>
        <begin position="125"/>
        <end position="266"/>
    </location>
</feature>
<dbReference type="EMBL" id="PQSP01000003">
    <property type="protein sequence ID" value="RUS66913.1"/>
    <property type="molecule type" value="Genomic_DNA"/>
</dbReference>
<evidence type="ECO:0000256" key="4">
    <source>
        <dbReference type="ARBA" id="ARBA00023163"/>
    </source>
</evidence>
<keyword evidence="4" id="KW-0804">Transcription</keyword>
<accession>A0A433SDT8</accession>
<dbReference type="Pfam" id="PF01418">
    <property type="entry name" value="HTH_6"/>
    <property type="match status" value="1"/>
</dbReference>
<dbReference type="InterPro" id="IPR035472">
    <property type="entry name" value="RpiR-like_SIS"/>
</dbReference>
<dbReference type="GO" id="GO:0006096">
    <property type="term" value="P:glycolytic process"/>
    <property type="evidence" value="ECO:0007669"/>
    <property type="project" value="UniProtKB-KW"/>
</dbReference>
<dbReference type="PROSITE" id="PS51071">
    <property type="entry name" value="HTH_RPIR"/>
    <property type="match status" value="1"/>
</dbReference>
<evidence type="ECO:0000256" key="1">
    <source>
        <dbReference type="ARBA" id="ARBA00023015"/>
    </source>
</evidence>
<gene>
    <name evidence="7" type="primary">ybbH</name>
    <name evidence="7" type="ORF">CUZ56_01708</name>
</gene>
<dbReference type="InterPro" id="IPR009057">
    <property type="entry name" value="Homeodomain-like_sf"/>
</dbReference>
<dbReference type="PANTHER" id="PTHR30514:SF1">
    <property type="entry name" value="HTH-TYPE TRANSCRIPTIONAL REGULATOR HEXR-RELATED"/>
    <property type="match status" value="1"/>
</dbReference>
<organism evidence="7 8">
    <name type="scientific">Saezia sanguinis</name>
    <dbReference type="NCBI Taxonomy" id="1965230"/>
    <lineage>
        <taxon>Bacteria</taxon>
        <taxon>Pseudomonadati</taxon>
        <taxon>Pseudomonadota</taxon>
        <taxon>Betaproteobacteria</taxon>
        <taxon>Burkholderiales</taxon>
        <taxon>Saeziaceae</taxon>
        <taxon>Saezia</taxon>
    </lineage>
</organism>
<name>A0A433SDT8_9BURK</name>
<keyword evidence="3" id="KW-0324">Glycolysis</keyword>
<evidence type="ECO:0000256" key="3">
    <source>
        <dbReference type="ARBA" id="ARBA00023152"/>
    </source>
</evidence>
<dbReference type="SUPFAM" id="SSF46689">
    <property type="entry name" value="Homeodomain-like"/>
    <property type="match status" value="1"/>
</dbReference>
<sequence length="307" mass="33831">MADIEEKIVQAIPSLTKSHRYLADYVLKNPLNVVTMPIDELADAAGVSVATANRFARSLGFDGYAAFRSELVRGFEPLLTPVNHLRGNLATPTTVPEVFASVMEESVRNIEATRKRLNVKSCERAVQGILQARRVYILGLGTSAWLGGMLHHGLDSCCDHTQLLVSNGGVMHAVRCLARSGKEDMLIAIAFPRYLDDTVRLVEIAKKRKVKVMALTDSPRSPLVPFADVLLYAQTQSRYRSNCETGVLALIEALVSAVSLRTPDAIEVANRIVEHAIPWFARNRLGVIDNQPVAAQKNSRTYRKKKG</sequence>
<dbReference type="SUPFAM" id="SSF53697">
    <property type="entry name" value="SIS domain"/>
    <property type="match status" value="1"/>
</dbReference>
<evidence type="ECO:0000256" key="2">
    <source>
        <dbReference type="ARBA" id="ARBA00023125"/>
    </source>
</evidence>
<proteinExistence type="predicted"/>
<protein>
    <submittedName>
        <fullName evidence="7">Putative HTH-type transcriptional regulator YbbH</fullName>
    </submittedName>
</protein>
<dbReference type="PROSITE" id="PS51464">
    <property type="entry name" value="SIS"/>
    <property type="match status" value="1"/>
</dbReference>
<dbReference type="Pfam" id="PF01380">
    <property type="entry name" value="SIS"/>
    <property type="match status" value="1"/>
</dbReference>
<dbReference type="GO" id="GO:0003677">
    <property type="term" value="F:DNA binding"/>
    <property type="evidence" value="ECO:0007669"/>
    <property type="project" value="UniProtKB-KW"/>
</dbReference>
<feature type="domain" description="HTH rpiR-type" evidence="5">
    <location>
        <begin position="2"/>
        <end position="78"/>
    </location>
</feature>
<keyword evidence="8" id="KW-1185">Reference proteome</keyword>
<comment type="caution">
    <text evidence="7">The sequence shown here is derived from an EMBL/GenBank/DDBJ whole genome shotgun (WGS) entry which is preliminary data.</text>
</comment>
<evidence type="ECO:0000259" key="5">
    <source>
        <dbReference type="PROSITE" id="PS51071"/>
    </source>
</evidence>
<keyword evidence="2" id="KW-0238">DNA-binding</keyword>
<dbReference type="GO" id="GO:0097367">
    <property type="term" value="F:carbohydrate derivative binding"/>
    <property type="evidence" value="ECO:0007669"/>
    <property type="project" value="InterPro"/>
</dbReference>
<dbReference type="InterPro" id="IPR036388">
    <property type="entry name" value="WH-like_DNA-bd_sf"/>
</dbReference>
<dbReference type="Proteomes" id="UP000286947">
    <property type="component" value="Unassembled WGS sequence"/>
</dbReference>
<evidence type="ECO:0000313" key="7">
    <source>
        <dbReference type="EMBL" id="RUS66913.1"/>
    </source>
</evidence>
<dbReference type="OrthoDB" id="8998729at2"/>
<dbReference type="InterPro" id="IPR046348">
    <property type="entry name" value="SIS_dom_sf"/>
</dbReference>
<dbReference type="InterPro" id="IPR000281">
    <property type="entry name" value="HTH_RpiR"/>
</dbReference>
<dbReference type="Gene3D" id="3.40.50.10490">
    <property type="entry name" value="Glucose-6-phosphate isomerase like protein, domain 1"/>
    <property type="match status" value="1"/>
</dbReference>
<dbReference type="InterPro" id="IPR047640">
    <property type="entry name" value="RpiR-like"/>
</dbReference>
<dbReference type="GO" id="GO:0003700">
    <property type="term" value="F:DNA-binding transcription factor activity"/>
    <property type="evidence" value="ECO:0007669"/>
    <property type="project" value="InterPro"/>
</dbReference>
<evidence type="ECO:0000259" key="6">
    <source>
        <dbReference type="PROSITE" id="PS51464"/>
    </source>
</evidence>
<dbReference type="Gene3D" id="1.10.10.10">
    <property type="entry name" value="Winged helix-like DNA-binding domain superfamily/Winged helix DNA-binding domain"/>
    <property type="match status" value="1"/>
</dbReference>